<dbReference type="Pfam" id="PF03109">
    <property type="entry name" value="ABC1"/>
    <property type="match status" value="1"/>
</dbReference>
<dbReference type="Pfam" id="PF00202">
    <property type="entry name" value="Aminotran_3"/>
    <property type="match status" value="1"/>
</dbReference>
<comment type="cofactor">
    <cofactor evidence="1">
        <name>pyridoxal 5'-phosphate</name>
        <dbReference type="ChEBI" id="CHEBI:597326"/>
    </cofactor>
</comment>
<keyword evidence="4" id="KW-0032">Aminotransferase</keyword>
<dbReference type="AlphaFoldDB" id="Q027Z3"/>
<dbReference type="InParanoid" id="Q027Z3"/>
<dbReference type="InterPro" id="IPR005814">
    <property type="entry name" value="Aminotrans_3"/>
</dbReference>
<name>Q027Z3_SOLUE</name>
<dbReference type="Gene3D" id="3.40.640.10">
    <property type="entry name" value="Type I PLP-dependent aspartate aminotransferase-like (Major domain)"/>
    <property type="match status" value="1"/>
</dbReference>
<evidence type="ECO:0000259" key="3">
    <source>
        <dbReference type="PROSITE" id="PS50011"/>
    </source>
</evidence>
<dbReference type="SMART" id="SM00220">
    <property type="entry name" value="S_TKc"/>
    <property type="match status" value="1"/>
</dbReference>
<dbReference type="PROSITE" id="PS50011">
    <property type="entry name" value="PROTEIN_KINASE_DOM"/>
    <property type="match status" value="1"/>
</dbReference>
<dbReference type="HOGENOM" id="CLU_328974_0_0_0"/>
<dbReference type="InterPro" id="IPR049704">
    <property type="entry name" value="Aminotrans_3_PPA_site"/>
</dbReference>
<protein>
    <submittedName>
        <fullName evidence="4">Aminotransferase</fullName>
        <ecNumber evidence="4">2.6.1.-</ecNumber>
    </submittedName>
</protein>
<dbReference type="KEGG" id="sus:Acid_1674"/>
<dbReference type="InterPro" id="IPR015422">
    <property type="entry name" value="PyrdxlP-dep_Trfase_small"/>
</dbReference>
<dbReference type="SUPFAM" id="SSF53383">
    <property type="entry name" value="PLP-dependent transferases"/>
    <property type="match status" value="1"/>
</dbReference>
<evidence type="ECO:0000256" key="2">
    <source>
        <dbReference type="ARBA" id="ARBA00022898"/>
    </source>
</evidence>
<sequence length="873" mass="96301" precursor="true">MFMAPLWILKFATLVSACLAAYGILTPLTAPGRRGHLRGRLLFQLLTRMGPASIKIGQILSTQGGLFSAGVIAGLSKLLDDVPPCGRRYVQKTIETDIGKPMSTIFESFDWQAVASASIAQVHRGVLASGQCVAVKVIRRGVPGELKISLGVFGFAVRLAHHLLPSLRQRNLPAHFAKIERLLLLQADLRNEANNQTRIRRNFEGHPFVRVPRPYAEYSGGNVLVMEFMDGLRGLEFAGVELAPPLLACRLQEAFYTMAYLHGVFHADLHPGNIMFTKCGEIILLDFGVVGILDENEKWGLCAFYYAATRGDWKLAVERFTRYFVIGADSIADTTGCGSALEKVLRKHFELQTNKWSTIGFAEEANLVLRDFGARFTTNFSNLVLAFVSGEGFVARVDPDIDIWNNARRFTDRASPYMSQEVRKRFDSSLAPFMPRSVDWRARAARSLVAPTHLDPYMLPSEYPIFVRRAQGCEVEDFDGNTYIDLACGFGPHLLGYGNPVLREALTAAVDVGVNAIGHAAEVELAEELTAAFPGADKVIFANSGTEAVLQALRLTRAFRKRRRIAKFEGHYHGHSDQGVVSSWFRFAGTESEPEPFIDLPGVDQRAVGDMLILQYGDPLSLRRLRTAADELACVICEPMPSTLGCYDREFLLQLRAICSESGVPLIFDEIVTGFRVAFGGIQTLLGIEPDVSCLGKIIGGGLPCAAVVGHREIIDLARGSNDPFIDSESKVFVGGTFSGNAYSCTAGLAILRYLRQRPEIYVRLDDQTRTLVAELKAAADSRHVAVQVSGTRSILTLTFDHQNASHFRGKQTGTNHRANLALSYYMRRHRVHLPELHTMLLNAALEDVHISTIIAAFDQSLAEMVEDGFFLS</sequence>
<feature type="domain" description="Protein kinase" evidence="3">
    <location>
        <begin position="108"/>
        <end position="458"/>
    </location>
</feature>
<evidence type="ECO:0000256" key="1">
    <source>
        <dbReference type="ARBA" id="ARBA00001933"/>
    </source>
</evidence>
<dbReference type="Gene3D" id="3.90.1150.10">
    <property type="entry name" value="Aspartate Aminotransferase, domain 1"/>
    <property type="match status" value="1"/>
</dbReference>
<dbReference type="PROSITE" id="PS00600">
    <property type="entry name" value="AA_TRANSFER_CLASS_3"/>
    <property type="match status" value="1"/>
</dbReference>
<dbReference type="Gene3D" id="1.10.510.10">
    <property type="entry name" value="Transferase(Phosphotransferase) domain 1"/>
    <property type="match status" value="1"/>
</dbReference>
<gene>
    <name evidence="4" type="ordered locus">Acid_1674</name>
</gene>
<keyword evidence="4" id="KW-0808">Transferase</keyword>
<dbReference type="InterPro" id="IPR011009">
    <property type="entry name" value="Kinase-like_dom_sf"/>
</dbReference>
<dbReference type="GO" id="GO:0008483">
    <property type="term" value="F:transaminase activity"/>
    <property type="evidence" value="ECO:0007669"/>
    <property type="project" value="UniProtKB-KW"/>
</dbReference>
<dbReference type="GO" id="GO:0005524">
    <property type="term" value="F:ATP binding"/>
    <property type="evidence" value="ECO:0007669"/>
    <property type="project" value="InterPro"/>
</dbReference>
<dbReference type="EC" id="2.6.1.-" evidence="4"/>
<dbReference type="CDD" id="cd05121">
    <property type="entry name" value="ABC1_ADCK3-like"/>
    <property type="match status" value="1"/>
</dbReference>
<evidence type="ECO:0000313" key="4">
    <source>
        <dbReference type="EMBL" id="ABJ82664.1"/>
    </source>
</evidence>
<dbReference type="InterPro" id="IPR000719">
    <property type="entry name" value="Prot_kinase_dom"/>
</dbReference>
<dbReference type="STRING" id="234267.Acid_1674"/>
<dbReference type="InterPro" id="IPR015424">
    <property type="entry name" value="PyrdxlP-dep_Trfase"/>
</dbReference>
<dbReference type="GO" id="GO:0030170">
    <property type="term" value="F:pyridoxal phosphate binding"/>
    <property type="evidence" value="ECO:0007669"/>
    <property type="project" value="InterPro"/>
</dbReference>
<dbReference type="EMBL" id="CP000473">
    <property type="protein sequence ID" value="ABJ82664.1"/>
    <property type="molecule type" value="Genomic_DNA"/>
</dbReference>
<organism evidence="4">
    <name type="scientific">Solibacter usitatus (strain Ellin6076)</name>
    <dbReference type="NCBI Taxonomy" id="234267"/>
    <lineage>
        <taxon>Bacteria</taxon>
        <taxon>Pseudomonadati</taxon>
        <taxon>Acidobacteriota</taxon>
        <taxon>Terriglobia</taxon>
        <taxon>Bryobacterales</taxon>
        <taxon>Solibacteraceae</taxon>
        <taxon>Candidatus Solibacter</taxon>
    </lineage>
</organism>
<dbReference type="PANTHER" id="PTHR43713">
    <property type="entry name" value="GLUTAMATE-1-SEMIALDEHYDE 2,1-AMINOMUTASE"/>
    <property type="match status" value="1"/>
</dbReference>
<proteinExistence type="predicted"/>
<dbReference type="eggNOG" id="COG0001">
    <property type="taxonomic scope" value="Bacteria"/>
</dbReference>
<reference evidence="4" key="1">
    <citation type="submission" date="2006-10" db="EMBL/GenBank/DDBJ databases">
        <title>Complete sequence of Solibacter usitatus Ellin6076.</title>
        <authorList>
            <consortium name="US DOE Joint Genome Institute"/>
            <person name="Copeland A."/>
            <person name="Lucas S."/>
            <person name="Lapidus A."/>
            <person name="Barry K."/>
            <person name="Detter J.C."/>
            <person name="Glavina del Rio T."/>
            <person name="Hammon N."/>
            <person name="Israni S."/>
            <person name="Dalin E."/>
            <person name="Tice H."/>
            <person name="Pitluck S."/>
            <person name="Thompson L.S."/>
            <person name="Brettin T."/>
            <person name="Bruce D."/>
            <person name="Han C."/>
            <person name="Tapia R."/>
            <person name="Gilna P."/>
            <person name="Schmutz J."/>
            <person name="Larimer F."/>
            <person name="Land M."/>
            <person name="Hauser L."/>
            <person name="Kyrpides N."/>
            <person name="Mikhailova N."/>
            <person name="Janssen P.H."/>
            <person name="Kuske C.R."/>
            <person name="Richardson P."/>
        </authorList>
    </citation>
    <scope>NUCLEOTIDE SEQUENCE</scope>
    <source>
        <strain evidence="4">Ellin6076</strain>
    </source>
</reference>
<dbReference type="SUPFAM" id="SSF56112">
    <property type="entry name" value="Protein kinase-like (PK-like)"/>
    <property type="match status" value="1"/>
</dbReference>
<dbReference type="GO" id="GO:0004672">
    <property type="term" value="F:protein kinase activity"/>
    <property type="evidence" value="ECO:0007669"/>
    <property type="project" value="InterPro"/>
</dbReference>
<dbReference type="eggNOG" id="COG0661">
    <property type="taxonomic scope" value="Bacteria"/>
</dbReference>
<dbReference type="InterPro" id="IPR015421">
    <property type="entry name" value="PyrdxlP-dep_Trfase_major"/>
</dbReference>
<keyword evidence="2" id="KW-0663">Pyridoxal phosphate</keyword>
<dbReference type="PANTHER" id="PTHR43713:SF3">
    <property type="entry name" value="GLUTAMATE-1-SEMIALDEHYDE 2,1-AMINOMUTASE 1, CHLOROPLASTIC-RELATED"/>
    <property type="match status" value="1"/>
</dbReference>
<accession>Q027Z3</accession>
<dbReference type="InterPro" id="IPR004147">
    <property type="entry name" value="ABC1_dom"/>
</dbReference>